<dbReference type="AlphaFoldDB" id="A0A4C1XZL5"/>
<name>A0A4C1XZL5_EUMVA</name>
<keyword evidence="3" id="KW-1185">Reference proteome</keyword>
<reference evidence="2 3" key="1">
    <citation type="journal article" date="2019" name="Commun. Biol.">
        <title>The bagworm genome reveals a unique fibroin gene that provides high tensile strength.</title>
        <authorList>
            <person name="Kono N."/>
            <person name="Nakamura H."/>
            <person name="Ohtoshi R."/>
            <person name="Tomita M."/>
            <person name="Numata K."/>
            <person name="Arakawa K."/>
        </authorList>
    </citation>
    <scope>NUCLEOTIDE SEQUENCE [LARGE SCALE GENOMIC DNA]</scope>
</reference>
<organism evidence="2 3">
    <name type="scientific">Eumeta variegata</name>
    <name type="common">Bagworm moth</name>
    <name type="synonym">Eumeta japonica</name>
    <dbReference type="NCBI Taxonomy" id="151549"/>
    <lineage>
        <taxon>Eukaryota</taxon>
        <taxon>Metazoa</taxon>
        <taxon>Ecdysozoa</taxon>
        <taxon>Arthropoda</taxon>
        <taxon>Hexapoda</taxon>
        <taxon>Insecta</taxon>
        <taxon>Pterygota</taxon>
        <taxon>Neoptera</taxon>
        <taxon>Endopterygota</taxon>
        <taxon>Lepidoptera</taxon>
        <taxon>Glossata</taxon>
        <taxon>Ditrysia</taxon>
        <taxon>Tineoidea</taxon>
        <taxon>Psychidae</taxon>
        <taxon>Oiketicinae</taxon>
        <taxon>Eumeta</taxon>
    </lineage>
</organism>
<dbReference type="Proteomes" id="UP000299102">
    <property type="component" value="Unassembled WGS sequence"/>
</dbReference>
<evidence type="ECO:0000256" key="1">
    <source>
        <dbReference type="SAM" id="MobiDB-lite"/>
    </source>
</evidence>
<comment type="caution">
    <text evidence="2">The sequence shown here is derived from an EMBL/GenBank/DDBJ whole genome shotgun (WGS) entry which is preliminary data.</text>
</comment>
<evidence type="ECO:0000313" key="3">
    <source>
        <dbReference type="Proteomes" id="UP000299102"/>
    </source>
</evidence>
<proteinExistence type="predicted"/>
<accession>A0A4C1XZL5</accession>
<feature type="compositionally biased region" description="Basic and acidic residues" evidence="1">
    <location>
        <begin position="69"/>
        <end position="78"/>
    </location>
</feature>
<evidence type="ECO:0000313" key="2">
    <source>
        <dbReference type="EMBL" id="GBP67749.1"/>
    </source>
</evidence>
<feature type="region of interest" description="Disordered" evidence="1">
    <location>
        <begin position="1"/>
        <end position="78"/>
    </location>
</feature>
<gene>
    <name evidence="2" type="ORF">EVAR_51806_1</name>
</gene>
<feature type="compositionally biased region" description="Polar residues" evidence="1">
    <location>
        <begin position="1"/>
        <end position="11"/>
    </location>
</feature>
<protein>
    <submittedName>
        <fullName evidence="2">Uncharacterized protein</fullName>
    </submittedName>
</protein>
<dbReference type="EMBL" id="BGZK01000990">
    <property type="protein sequence ID" value="GBP67749.1"/>
    <property type="molecule type" value="Genomic_DNA"/>
</dbReference>
<sequence>MGTQHAMQTENNIKDPRSDPAPANRRPPGKRSQLGHYRRKPPGNFPLSSVGSLSSDPPPLIIGRINVDSSDRKRIMQL</sequence>
<feature type="compositionally biased region" description="Polar residues" evidence="1">
    <location>
        <begin position="46"/>
        <end position="55"/>
    </location>
</feature>